<keyword evidence="3" id="KW-1185">Reference proteome</keyword>
<dbReference type="EMBL" id="JANUCP010000001">
    <property type="protein sequence ID" value="MCS3917931.1"/>
    <property type="molecule type" value="Genomic_DNA"/>
</dbReference>
<organism evidence="2 3">
    <name type="scientific">Candidatus Fervidibacter sacchari</name>
    <dbReference type="NCBI Taxonomy" id="1448929"/>
    <lineage>
        <taxon>Bacteria</taxon>
        <taxon>Candidatus Fervidibacterota</taxon>
        <taxon>Candidatus Fervidibacter</taxon>
    </lineage>
</organism>
<dbReference type="RefSeq" id="WP_259092756.1">
    <property type="nucleotide sequence ID" value="NZ_CP130454.1"/>
</dbReference>
<proteinExistence type="predicted"/>
<evidence type="ECO:0000313" key="2">
    <source>
        <dbReference type="EMBL" id="MCS3917931.1"/>
    </source>
</evidence>
<evidence type="ECO:0008006" key="4">
    <source>
        <dbReference type="Google" id="ProtNLM"/>
    </source>
</evidence>
<protein>
    <recommendedName>
        <fullName evidence="4">Alpha-L-rhamnosidase six-hairpin glycosidase domain-containing protein</fullName>
    </recommendedName>
</protein>
<evidence type="ECO:0000256" key="1">
    <source>
        <dbReference type="SAM" id="MobiDB-lite"/>
    </source>
</evidence>
<comment type="caution">
    <text evidence="2">The sequence shown here is derived from an EMBL/GenBank/DDBJ whole genome shotgun (WGS) entry which is preliminary data.</text>
</comment>
<reference evidence="2 3" key="1">
    <citation type="submission" date="2022-08" db="EMBL/GenBank/DDBJ databases">
        <title>Bacterial and archaeal communities from various locations to study Microbial Dark Matter (Phase II).</title>
        <authorList>
            <person name="Stepanauskas R."/>
        </authorList>
    </citation>
    <scope>NUCLEOTIDE SEQUENCE [LARGE SCALE GENOMIC DNA]</scope>
    <source>
        <strain evidence="2 3">PD1</strain>
    </source>
</reference>
<dbReference type="SUPFAM" id="SSF48208">
    <property type="entry name" value="Six-hairpin glycosidases"/>
    <property type="match status" value="1"/>
</dbReference>
<dbReference type="InterPro" id="IPR008928">
    <property type="entry name" value="6-hairpin_glycosidase_sf"/>
</dbReference>
<sequence length="812" mass="91767">MGTKGLTTLAGMLSALAIGVVISVGVAKGQWAKQVAVSNEKIRLTVEWTDNGYGAANLFVRYRQRWVPTARWQPLTRIIYGRKDGEIDWMPSLRQATVQRNRLLVFDKLTAPDGSEWEVKLTVSLAPAEPVAKVRCEWQCNSDRQLKALWGPNLLVGEGTEKLWGLLPGVEFLYDGEPSSNPRDFAPPQHDRRTPNPKKVTIPLMAITVGGENLAPPKDADKFFCPDSLFDLPKLSRKPAQLPPITVALLWNPLQRWDGERILPSLRFESPSAEGKGHRLGLFIPSCPDFVPENSDRATKPYHLRAGQTLTLECQIAVEFGDILTAVRRWLKEVGGLPKPNPAPRDFEQQLALDRHGFLHTVWDEQTQKWRHCVSWAPHHTPGFATLLWFNGHITKDETGKRQALERVHRVAELMLKDGGAGLFISTANCHIMRWEFPFHYGYLPDAISTLDKFIRNLIASQRPDGSWRFEPANEKQATLGRKGDAVLGTMAHNTAMLLRYARITGDAEALKAGEKALRLMEQFRVPRGGQTWECPMYEPDILPAAWAVAAYLEAFWATGNPRWLHDAVYWAETGVPFVYLWQLPDRPMMLGATIPVFGSTFYTHSWLGMPVQWCGLVYAYQIQRLAKTLERHRPKANGSPLPLSLNFTPQDWKRLAELITVSAQYQQFDEGELKGTYPDSITDFIRRNPAFINPEDIAVNVLALNGFDPDIKTVRLKVGRRMLVISSGAEIVDARSGRKGLQLRLRYFAGEVSHTVITNASEPKAILVDGQLLPRSNTPVHRTPSWWWDNKKRRLYLVVPHQRDEVAITVR</sequence>
<dbReference type="Proteomes" id="UP001204798">
    <property type="component" value="Unassembled WGS sequence"/>
</dbReference>
<gene>
    <name evidence="2" type="ORF">M2350_000328</name>
</gene>
<feature type="region of interest" description="Disordered" evidence="1">
    <location>
        <begin position="178"/>
        <end position="197"/>
    </location>
</feature>
<evidence type="ECO:0000313" key="3">
    <source>
        <dbReference type="Proteomes" id="UP001204798"/>
    </source>
</evidence>
<name>A0ABT2EJ63_9BACT</name>
<accession>A0ABT2EJ63</accession>